<evidence type="ECO:0000313" key="2">
    <source>
        <dbReference type="Ensembl" id="ENSCABP00000020986.1"/>
    </source>
</evidence>
<name>A0A8C0HJ06_CHEAB</name>
<dbReference type="Ensembl" id="ENSCABT00000022991.1">
    <property type="protein sequence ID" value="ENSCABP00000020986.1"/>
    <property type="gene ID" value="ENSCABG00000015468.1"/>
</dbReference>
<feature type="region of interest" description="Disordered" evidence="1">
    <location>
        <begin position="1"/>
        <end position="25"/>
    </location>
</feature>
<evidence type="ECO:0000256" key="1">
    <source>
        <dbReference type="SAM" id="MobiDB-lite"/>
    </source>
</evidence>
<organism evidence="2 3">
    <name type="scientific">Chelonoidis abingdonii</name>
    <name type="common">Abingdon island giant tortoise</name>
    <name type="synonym">Testudo abingdonii</name>
    <dbReference type="NCBI Taxonomy" id="106734"/>
    <lineage>
        <taxon>Eukaryota</taxon>
        <taxon>Metazoa</taxon>
        <taxon>Chordata</taxon>
        <taxon>Craniata</taxon>
        <taxon>Vertebrata</taxon>
        <taxon>Euteleostomi</taxon>
        <taxon>Archelosauria</taxon>
        <taxon>Testudinata</taxon>
        <taxon>Testudines</taxon>
        <taxon>Cryptodira</taxon>
        <taxon>Durocryptodira</taxon>
        <taxon>Testudinoidea</taxon>
        <taxon>Testudinidae</taxon>
        <taxon>Chelonoidis</taxon>
    </lineage>
</organism>
<protein>
    <submittedName>
        <fullName evidence="2">Uncharacterized protein</fullName>
    </submittedName>
</protein>
<proteinExistence type="predicted"/>
<sequence length="85" mass="9692">MKSHFLRPIVQSNGSRVSPENEPPTHWQAFHRQHVKASYQTRCTECVPAGWLHPEAASAQRAVVLKTAADWTVLKINLCLLHPRR</sequence>
<reference evidence="2" key="1">
    <citation type="submission" date="2025-08" db="UniProtKB">
        <authorList>
            <consortium name="Ensembl"/>
        </authorList>
    </citation>
    <scope>IDENTIFICATION</scope>
</reference>
<keyword evidence="3" id="KW-1185">Reference proteome</keyword>
<accession>A0A8C0HJ06</accession>
<dbReference type="AlphaFoldDB" id="A0A8C0HJ06"/>
<reference evidence="2" key="2">
    <citation type="submission" date="2025-09" db="UniProtKB">
        <authorList>
            <consortium name="Ensembl"/>
        </authorList>
    </citation>
    <scope>IDENTIFICATION</scope>
</reference>
<dbReference type="Proteomes" id="UP000694404">
    <property type="component" value="Unplaced"/>
</dbReference>
<evidence type="ECO:0000313" key="3">
    <source>
        <dbReference type="Proteomes" id="UP000694404"/>
    </source>
</evidence>